<evidence type="ECO:0000313" key="19">
    <source>
        <dbReference type="EMBL" id="QCI26436.1"/>
    </source>
</evidence>
<dbReference type="InterPro" id="IPR011534">
    <property type="entry name" value="Asp_ADH_gamma-type"/>
</dbReference>
<dbReference type="GO" id="GO:0046983">
    <property type="term" value="F:protein dimerization activity"/>
    <property type="evidence" value="ECO:0007669"/>
    <property type="project" value="InterPro"/>
</dbReference>
<dbReference type="InterPro" id="IPR000534">
    <property type="entry name" value="Semialdehyde_DH_NAD-bd"/>
</dbReference>
<dbReference type="InterPro" id="IPR012280">
    <property type="entry name" value="Semialdhyde_DH_dimer_dom"/>
</dbReference>
<dbReference type="PIRSF" id="PIRSF000148">
    <property type="entry name" value="ASA_dh"/>
    <property type="match status" value="1"/>
</dbReference>
<dbReference type="SUPFAM" id="SSF51735">
    <property type="entry name" value="NAD(P)-binding Rossmann-fold domains"/>
    <property type="match status" value="1"/>
</dbReference>
<dbReference type="PROSITE" id="PS01103">
    <property type="entry name" value="ASD"/>
    <property type="match status" value="1"/>
</dbReference>
<dbReference type="PANTHER" id="PTHR46278">
    <property type="entry name" value="DEHYDROGENASE, PUTATIVE-RELATED"/>
    <property type="match status" value="1"/>
</dbReference>
<keyword evidence="12 19" id="KW-0560">Oxidoreductase</keyword>
<dbReference type="GO" id="GO:0009088">
    <property type="term" value="P:threonine biosynthetic process"/>
    <property type="evidence" value="ECO:0007669"/>
    <property type="project" value="UniProtKB-UniPathway"/>
</dbReference>
<dbReference type="UniPathway" id="UPA00050">
    <property type="reaction ID" value="UER00463"/>
</dbReference>
<dbReference type="UniPathway" id="UPA00051">
    <property type="reaction ID" value="UER00464"/>
</dbReference>
<reference evidence="19 20" key="1">
    <citation type="submission" date="2018-10" db="EMBL/GenBank/DDBJ databases">
        <title>Comparative functional genomics of the obligate endosymbiont Buchnera aphidicola.</title>
        <authorList>
            <person name="Chong R.A."/>
        </authorList>
    </citation>
    <scope>NUCLEOTIDE SEQUENCE [LARGE SCALE GENOMIC DNA]</scope>
    <source>
        <strain evidence="19 20">Ssp</strain>
    </source>
</reference>
<evidence type="ECO:0000256" key="10">
    <source>
        <dbReference type="ARBA" id="ARBA00022857"/>
    </source>
</evidence>
<gene>
    <name evidence="19" type="primary">asd</name>
    <name evidence="19" type="ORF">D9V79_01360</name>
</gene>
<keyword evidence="8" id="KW-0028">Amino-acid biosynthesis</keyword>
<dbReference type="GO" id="GO:0009086">
    <property type="term" value="P:methionine biosynthetic process"/>
    <property type="evidence" value="ECO:0007669"/>
    <property type="project" value="UniProtKB-KW"/>
</dbReference>
<dbReference type="GO" id="GO:0009097">
    <property type="term" value="P:isoleucine biosynthetic process"/>
    <property type="evidence" value="ECO:0007669"/>
    <property type="project" value="InterPro"/>
</dbReference>
<evidence type="ECO:0000256" key="6">
    <source>
        <dbReference type="ARBA" id="ARBA00011738"/>
    </source>
</evidence>
<evidence type="ECO:0000256" key="16">
    <source>
        <dbReference type="NCBIfam" id="TIGR01745"/>
    </source>
</evidence>
<feature type="domain" description="Semialdehyde dehydrogenase NAD-binding" evidence="18">
    <location>
        <begin position="4"/>
        <end position="125"/>
    </location>
</feature>
<feature type="active site" description="Proton acceptor" evidence="17">
    <location>
        <position position="277"/>
    </location>
</feature>
<dbReference type="Pfam" id="PF02774">
    <property type="entry name" value="Semialdhyde_dhC"/>
    <property type="match status" value="1"/>
</dbReference>
<keyword evidence="13" id="KW-0457">Lysine biosynthesis</keyword>
<evidence type="ECO:0000256" key="2">
    <source>
        <dbReference type="ARBA" id="ARBA00005021"/>
    </source>
</evidence>
<dbReference type="CDD" id="cd02314">
    <property type="entry name" value="VcASADH1_like_N"/>
    <property type="match status" value="1"/>
</dbReference>
<dbReference type="EC" id="1.2.1.11" evidence="7 16"/>
<evidence type="ECO:0000256" key="7">
    <source>
        <dbReference type="ARBA" id="ARBA00013120"/>
    </source>
</evidence>
<comment type="pathway">
    <text evidence="3">Amino-acid biosynthesis; L-lysine biosynthesis via DAP pathway; (S)-tetrahydrodipicolinate from L-aspartate: step 2/4.</text>
</comment>
<keyword evidence="11" id="KW-0220">Diaminopimelate biosynthesis</keyword>
<dbReference type="PANTHER" id="PTHR46278:SF4">
    <property type="entry name" value="ASPARTATE-SEMIALDEHYDE DEHYDROGENASE"/>
    <property type="match status" value="1"/>
</dbReference>
<evidence type="ECO:0000256" key="1">
    <source>
        <dbReference type="ARBA" id="ARBA00002492"/>
    </source>
</evidence>
<comment type="pathway">
    <text evidence="4">Amino-acid biosynthesis; L-threonine biosynthesis; L-threonine from L-aspartate: step 2/5.</text>
</comment>
<evidence type="ECO:0000259" key="18">
    <source>
        <dbReference type="SMART" id="SM00859"/>
    </source>
</evidence>
<dbReference type="EMBL" id="CP032998">
    <property type="protein sequence ID" value="QCI26436.1"/>
    <property type="molecule type" value="Genomic_DNA"/>
</dbReference>
<dbReference type="AlphaFoldDB" id="A0A4D6Y8Y1"/>
<dbReference type="RefSeq" id="WP_158351941.1">
    <property type="nucleotide sequence ID" value="NZ_CP032998.1"/>
</dbReference>
<evidence type="ECO:0000256" key="3">
    <source>
        <dbReference type="ARBA" id="ARBA00005076"/>
    </source>
</evidence>
<evidence type="ECO:0000256" key="17">
    <source>
        <dbReference type="PIRSR" id="PIRSR000148-1"/>
    </source>
</evidence>
<dbReference type="Proteomes" id="UP000298636">
    <property type="component" value="Chromosome"/>
</dbReference>
<sequence>MKKFVGFVGWRGMVGSVLISRMIEENNFLNINPVFFSTSQVGKYAPNFLNFSKKHILQDAYNIVDLQKMDIIITCQGGDYTNIIYNQLRSVGWLGYWIDAASTLRMENDSIIVLDPINIKLINDSIEKGIKTFVGGNCTVSLMLMALGGLLKSKLVENIIFSTYQAASGAGSKNVIELLHQMGYLYNVVSYDLALEMNSVLEIEKKVSDCLRYGQCPKKFFHVPLAGNVLPWIDMGMQNGQTREEWKVQQEMNKILNLKNIIPVDGTCVRVGALRCHSQSFIIKLKKNISVSEITNILKAHNDWIKIIPNDFQSTIDGLTPVSVTGTLDIAVGRIRMLNIGSKYLSIFTVGDQLLWGAAEPIRRMLMILLR</sequence>
<dbReference type="GO" id="GO:0019877">
    <property type="term" value="P:diaminopimelate biosynthetic process"/>
    <property type="evidence" value="ECO:0007669"/>
    <property type="project" value="UniProtKB-KW"/>
</dbReference>
<feature type="active site" description="Acyl-thioester intermediate" evidence="17">
    <location>
        <position position="138"/>
    </location>
</feature>
<evidence type="ECO:0000256" key="8">
    <source>
        <dbReference type="ARBA" id="ARBA00022605"/>
    </source>
</evidence>
<dbReference type="UniPathway" id="UPA00034">
    <property type="reaction ID" value="UER00016"/>
</dbReference>
<evidence type="ECO:0000256" key="9">
    <source>
        <dbReference type="ARBA" id="ARBA00022697"/>
    </source>
</evidence>
<dbReference type="GO" id="GO:0051287">
    <property type="term" value="F:NAD binding"/>
    <property type="evidence" value="ECO:0007669"/>
    <property type="project" value="InterPro"/>
</dbReference>
<comment type="pathway">
    <text evidence="2">Amino-acid biosynthesis; L-methionine biosynthesis via de novo pathway; L-homoserine from L-aspartate: step 2/3.</text>
</comment>
<dbReference type="SMART" id="SM00859">
    <property type="entry name" value="Semialdhyde_dh"/>
    <property type="match status" value="1"/>
</dbReference>
<protein>
    <recommendedName>
        <fullName evidence="7 16">Aspartate-semialdehyde dehydrogenase</fullName>
        <ecNumber evidence="7 16">1.2.1.11</ecNumber>
    </recommendedName>
</protein>
<dbReference type="InterPro" id="IPR036291">
    <property type="entry name" value="NAD(P)-bd_dom_sf"/>
</dbReference>
<keyword evidence="9" id="KW-0791">Threonine biosynthesis</keyword>
<dbReference type="GO" id="GO:0004073">
    <property type="term" value="F:aspartate-semialdehyde dehydrogenase activity"/>
    <property type="evidence" value="ECO:0007669"/>
    <property type="project" value="UniProtKB-UniRule"/>
</dbReference>
<keyword evidence="20" id="KW-1185">Reference proteome</keyword>
<dbReference type="InterPro" id="IPR000319">
    <property type="entry name" value="Asp-semialdehyde_DH_CS"/>
</dbReference>
<dbReference type="Gene3D" id="3.40.50.720">
    <property type="entry name" value="NAD(P)-binding Rossmann-like Domain"/>
    <property type="match status" value="1"/>
</dbReference>
<name>A0A4D6Y8Y1_9GAMM</name>
<evidence type="ECO:0000256" key="15">
    <source>
        <dbReference type="ARBA" id="ARBA00047891"/>
    </source>
</evidence>
<dbReference type="NCBIfam" id="TIGR01745">
    <property type="entry name" value="asd_gamma"/>
    <property type="match status" value="1"/>
</dbReference>
<keyword evidence="14" id="KW-0486">Methionine biosynthesis</keyword>
<organism evidence="19 20">
    <name type="scientific">Buchnera aphidicola</name>
    <name type="common">Stegophylla sp.</name>
    <dbReference type="NCBI Taxonomy" id="2315800"/>
    <lineage>
        <taxon>Bacteria</taxon>
        <taxon>Pseudomonadati</taxon>
        <taxon>Pseudomonadota</taxon>
        <taxon>Gammaproteobacteria</taxon>
        <taxon>Enterobacterales</taxon>
        <taxon>Erwiniaceae</taxon>
        <taxon>Buchnera</taxon>
    </lineage>
</organism>
<dbReference type="OrthoDB" id="9022717at2"/>
<evidence type="ECO:0000256" key="14">
    <source>
        <dbReference type="ARBA" id="ARBA00023167"/>
    </source>
</evidence>
<evidence type="ECO:0000256" key="13">
    <source>
        <dbReference type="ARBA" id="ARBA00023154"/>
    </source>
</evidence>
<dbReference type="SUPFAM" id="SSF55347">
    <property type="entry name" value="Glyceraldehyde-3-phosphate dehydrogenase-like, C-terminal domain"/>
    <property type="match status" value="1"/>
</dbReference>
<comment type="subunit">
    <text evidence="6">Homodimer.</text>
</comment>
<evidence type="ECO:0000256" key="12">
    <source>
        <dbReference type="ARBA" id="ARBA00023002"/>
    </source>
</evidence>
<dbReference type="Gene3D" id="3.30.360.10">
    <property type="entry name" value="Dihydrodipicolinate Reductase, domain 2"/>
    <property type="match status" value="1"/>
</dbReference>
<dbReference type="Pfam" id="PF01118">
    <property type="entry name" value="Semialdhyde_dh"/>
    <property type="match status" value="1"/>
</dbReference>
<evidence type="ECO:0000256" key="4">
    <source>
        <dbReference type="ARBA" id="ARBA00005097"/>
    </source>
</evidence>
<evidence type="ECO:0000313" key="20">
    <source>
        <dbReference type="Proteomes" id="UP000298636"/>
    </source>
</evidence>
<dbReference type="GO" id="GO:0050661">
    <property type="term" value="F:NADP binding"/>
    <property type="evidence" value="ECO:0007669"/>
    <property type="project" value="InterPro"/>
</dbReference>
<comment type="similarity">
    <text evidence="5">Belongs to the aspartate-semialdehyde dehydrogenase family.</text>
</comment>
<comment type="function">
    <text evidence="1">Catalyzes the NADPH-dependent formation of L-aspartate-semialdehyde (L-ASA) by the reductive dephosphorylation of L-aspartyl-4-phosphate.</text>
</comment>
<dbReference type="GO" id="GO:0009089">
    <property type="term" value="P:lysine biosynthetic process via diaminopimelate"/>
    <property type="evidence" value="ECO:0007669"/>
    <property type="project" value="UniProtKB-UniRule"/>
</dbReference>
<accession>A0A4D6Y8Y1</accession>
<comment type="catalytic activity">
    <reaction evidence="15">
        <text>L-aspartate 4-semialdehyde + phosphate + NADP(+) = 4-phospho-L-aspartate + NADPH + H(+)</text>
        <dbReference type="Rhea" id="RHEA:24284"/>
        <dbReference type="ChEBI" id="CHEBI:15378"/>
        <dbReference type="ChEBI" id="CHEBI:43474"/>
        <dbReference type="ChEBI" id="CHEBI:57535"/>
        <dbReference type="ChEBI" id="CHEBI:57783"/>
        <dbReference type="ChEBI" id="CHEBI:58349"/>
        <dbReference type="ChEBI" id="CHEBI:537519"/>
        <dbReference type="EC" id="1.2.1.11"/>
    </reaction>
</comment>
<evidence type="ECO:0000256" key="5">
    <source>
        <dbReference type="ARBA" id="ARBA00010584"/>
    </source>
</evidence>
<evidence type="ECO:0000256" key="11">
    <source>
        <dbReference type="ARBA" id="ARBA00022915"/>
    </source>
</evidence>
<proteinExistence type="inferred from homology"/>
<dbReference type="NCBIfam" id="NF005144">
    <property type="entry name" value="PRK06598.1"/>
    <property type="match status" value="1"/>
</dbReference>
<keyword evidence="10" id="KW-0521">NADP</keyword>